<evidence type="ECO:0000313" key="2">
    <source>
        <dbReference type="EMBL" id="KGJ91695.1"/>
    </source>
</evidence>
<name>A0A099KNA0_COLPS</name>
<dbReference type="InterPro" id="IPR000801">
    <property type="entry name" value="Esterase-like"/>
</dbReference>
<dbReference type="Proteomes" id="UP000029868">
    <property type="component" value="Unassembled WGS sequence"/>
</dbReference>
<reference evidence="2 3" key="1">
    <citation type="submission" date="2014-08" db="EMBL/GenBank/DDBJ databases">
        <title>Genomic and Phenotypic Diversity of Colwellia psychrerythraea strains from Disparate Marine Basins.</title>
        <authorList>
            <person name="Techtmann S.M."/>
            <person name="Stelling S.C."/>
            <person name="Utturkar S.M."/>
            <person name="Alshibli N."/>
            <person name="Harris A."/>
            <person name="Brown S.D."/>
            <person name="Hazen T.C."/>
        </authorList>
    </citation>
    <scope>NUCLEOTIDE SEQUENCE [LARGE SCALE GENOMIC DNA]</scope>
    <source>
        <strain evidence="2 3">GAB14E</strain>
    </source>
</reference>
<dbReference type="Gene3D" id="3.40.50.1820">
    <property type="entry name" value="alpha/beta hydrolase"/>
    <property type="match status" value="1"/>
</dbReference>
<evidence type="ECO:0000256" key="1">
    <source>
        <dbReference type="SAM" id="SignalP"/>
    </source>
</evidence>
<dbReference type="Pfam" id="PF00756">
    <property type="entry name" value="Esterase"/>
    <property type="match status" value="1"/>
</dbReference>
<dbReference type="InterPro" id="IPR050583">
    <property type="entry name" value="Mycobacterial_A85_antigen"/>
</dbReference>
<dbReference type="OrthoDB" id="6381520at2"/>
<gene>
    <name evidence="2" type="ORF">GAB14E_3177</name>
</gene>
<dbReference type="InterPro" id="IPR029058">
    <property type="entry name" value="AB_hydrolase_fold"/>
</dbReference>
<feature type="chain" id="PRO_5001957181" evidence="1">
    <location>
        <begin position="28"/>
        <end position="293"/>
    </location>
</feature>
<dbReference type="EMBL" id="JQEC01000040">
    <property type="protein sequence ID" value="KGJ91695.1"/>
    <property type="molecule type" value="Genomic_DNA"/>
</dbReference>
<organism evidence="2 3">
    <name type="scientific">Colwellia psychrerythraea</name>
    <name type="common">Vibrio psychroerythus</name>
    <dbReference type="NCBI Taxonomy" id="28229"/>
    <lineage>
        <taxon>Bacteria</taxon>
        <taxon>Pseudomonadati</taxon>
        <taxon>Pseudomonadota</taxon>
        <taxon>Gammaproteobacteria</taxon>
        <taxon>Alteromonadales</taxon>
        <taxon>Colwelliaceae</taxon>
        <taxon>Colwellia</taxon>
    </lineage>
</organism>
<feature type="signal peptide" evidence="1">
    <location>
        <begin position="1"/>
        <end position="27"/>
    </location>
</feature>
<sequence length="293" mass="32967">MRTGFIKYSVMGSVLSSLFFISFSTFAEVVAINIAAPSLANAKLDVREKQGLYIYLPSSYGSTNKQYPVMYYLHGYGGNANEASVITNTLDNYILADKAQEMIVVGINGNNQFGGSFYANSPVTGNWRDFVTKDVISYIDNNYRTLAKADYRGIVGYSMGGYAAINIAFKHPDKFKHLFSLSPGLFDEKGLDIATRQWRNEGWSTFMNRYGAAFAYKGNTNNWFDWNETSAVIRTKWASGFGNLPAKVDDYQQLSEPLTSIHIEYGSKDRFTWIPQGSRYLVKLLKNKTIKVN</sequence>
<protein>
    <submittedName>
        <fullName evidence="2">Esterase</fullName>
    </submittedName>
</protein>
<comment type="caution">
    <text evidence="2">The sequence shown here is derived from an EMBL/GenBank/DDBJ whole genome shotgun (WGS) entry which is preliminary data.</text>
</comment>
<accession>A0A099KNA0</accession>
<dbReference type="PATRIC" id="fig|28229.3.peg.2897"/>
<dbReference type="SUPFAM" id="SSF53474">
    <property type="entry name" value="alpha/beta-Hydrolases"/>
    <property type="match status" value="1"/>
</dbReference>
<keyword evidence="1" id="KW-0732">Signal</keyword>
<evidence type="ECO:0000313" key="3">
    <source>
        <dbReference type="Proteomes" id="UP000029868"/>
    </source>
</evidence>
<dbReference type="RefSeq" id="WP_052093774.1">
    <property type="nucleotide sequence ID" value="NZ_JQEC01000040.1"/>
</dbReference>
<dbReference type="PANTHER" id="PTHR48098">
    <property type="entry name" value="ENTEROCHELIN ESTERASE-RELATED"/>
    <property type="match status" value="1"/>
</dbReference>
<dbReference type="AlphaFoldDB" id="A0A099KNA0"/>
<proteinExistence type="predicted"/>